<organism evidence="2">
    <name type="scientific">marine sediment metagenome</name>
    <dbReference type="NCBI Taxonomy" id="412755"/>
    <lineage>
        <taxon>unclassified sequences</taxon>
        <taxon>metagenomes</taxon>
        <taxon>ecological metagenomes</taxon>
    </lineage>
</organism>
<dbReference type="GO" id="GO:0005737">
    <property type="term" value="C:cytoplasm"/>
    <property type="evidence" value="ECO:0007669"/>
    <property type="project" value="TreeGrafter"/>
</dbReference>
<gene>
    <name evidence="2" type="ORF">S01H4_49107</name>
</gene>
<evidence type="ECO:0000313" key="2">
    <source>
        <dbReference type="EMBL" id="GAG96752.1"/>
    </source>
</evidence>
<feature type="domain" description="Metallo-beta-lactamase" evidence="1">
    <location>
        <begin position="2"/>
        <end position="99"/>
    </location>
</feature>
<dbReference type="Pfam" id="PF12706">
    <property type="entry name" value="Lactamase_B_2"/>
    <property type="match status" value="1"/>
</dbReference>
<accession>X1CUV1</accession>
<dbReference type="PANTHER" id="PTHR15032:SF36">
    <property type="entry name" value="METALLO-BETA-LACTAMASE DOMAIN-CONTAINING PROTEIN"/>
    <property type="match status" value="1"/>
</dbReference>
<reference evidence="2" key="1">
    <citation type="journal article" date="2014" name="Front. Microbiol.">
        <title>High frequency of phylogenetically diverse reductive dehalogenase-homologous genes in deep subseafloor sedimentary metagenomes.</title>
        <authorList>
            <person name="Kawai M."/>
            <person name="Futagami T."/>
            <person name="Toyoda A."/>
            <person name="Takaki Y."/>
            <person name="Nishi S."/>
            <person name="Hori S."/>
            <person name="Arai W."/>
            <person name="Tsubouchi T."/>
            <person name="Morono Y."/>
            <person name="Uchiyama I."/>
            <person name="Ito T."/>
            <person name="Fujiyama A."/>
            <person name="Inagaki F."/>
            <person name="Takami H."/>
        </authorList>
    </citation>
    <scope>NUCLEOTIDE SEQUENCE</scope>
    <source>
        <strain evidence="2">Expedition CK06-06</strain>
    </source>
</reference>
<dbReference type="Gene3D" id="3.60.15.10">
    <property type="entry name" value="Ribonuclease Z/Hydroxyacylglutathione hydrolase-like"/>
    <property type="match status" value="1"/>
</dbReference>
<name>X1CUV1_9ZZZZ</name>
<dbReference type="InterPro" id="IPR001279">
    <property type="entry name" value="Metallo-B-lactamas"/>
</dbReference>
<dbReference type="PANTHER" id="PTHR15032">
    <property type="entry name" value="N-ACYL-PHOSPHATIDYLETHANOLAMINE-HYDROLYZING PHOSPHOLIPASE D"/>
    <property type="match status" value="1"/>
</dbReference>
<dbReference type="EMBL" id="BART01027741">
    <property type="protein sequence ID" value="GAG96752.1"/>
    <property type="molecule type" value="Genomic_DNA"/>
</dbReference>
<proteinExistence type="predicted"/>
<dbReference type="InterPro" id="IPR036866">
    <property type="entry name" value="RibonucZ/Hydroxyglut_hydro"/>
</dbReference>
<sequence length="128" mass="15204">MGDLTITFLPANHRSGRSLNERDQNLWGGWLFEWKGYRVYFAGDSGYSDLFKDIRRRYGEMDVCMMPITAWFQRHWHFAPEDAVQAAVDLGCKTFIPWGWGTWILGFEHMLEPPRRLQYAWDQMQPEP</sequence>
<dbReference type="SUPFAM" id="SSF56281">
    <property type="entry name" value="Metallo-hydrolase/oxidoreductase"/>
    <property type="match status" value="1"/>
</dbReference>
<protein>
    <recommendedName>
        <fullName evidence="1">Metallo-beta-lactamase domain-containing protein</fullName>
    </recommendedName>
</protein>
<comment type="caution">
    <text evidence="2">The sequence shown here is derived from an EMBL/GenBank/DDBJ whole genome shotgun (WGS) entry which is preliminary data.</text>
</comment>
<evidence type="ECO:0000259" key="1">
    <source>
        <dbReference type="Pfam" id="PF12706"/>
    </source>
</evidence>
<dbReference type="AlphaFoldDB" id="X1CUV1"/>